<name>A0A444ZPH1_ARAHY</name>
<evidence type="ECO:0000313" key="3">
    <source>
        <dbReference type="Proteomes" id="UP000289738"/>
    </source>
</evidence>
<keyword evidence="1" id="KW-1133">Transmembrane helix</keyword>
<comment type="caution">
    <text evidence="2">The sequence shown here is derived from an EMBL/GenBank/DDBJ whole genome shotgun (WGS) entry which is preliminary data.</text>
</comment>
<evidence type="ECO:0000256" key="1">
    <source>
        <dbReference type="SAM" id="Phobius"/>
    </source>
</evidence>
<proteinExistence type="predicted"/>
<dbReference type="AlphaFoldDB" id="A0A444ZPH1"/>
<keyword evidence="1" id="KW-0812">Transmembrane</keyword>
<organism evidence="2 3">
    <name type="scientific">Arachis hypogaea</name>
    <name type="common">Peanut</name>
    <dbReference type="NCBI Taxonomy" id="3818"/>
    <lineage>
        <taxon>Eukaryota</taxon>
        <taxon>Viridiplantae</taxon>
        <taxon>Streptophyta</taxon>
        <taxon>Embryophyta</taxon>
        <taxon>Tracheophyta</taxon>
        <taxon>Spermatophyta</taxon>
        <taxon>Magnoliopsida</taxon>
        <taxon>eudicotyledons</taxon>
        <taxon>Gunneridae</taxon>
        <taxon>Pentapetalae</taxon>
        <taxon>rosids</taxon>
        <taxon>fabids</taxon>
        <taxon>Fabales</taxon>
        <taxon>Fabaceae</taxon>
        <taxon>Papilionoideae</taxon>
        <taxon>50 kb inversion clade</taxon>
        <taxon>dalbergioids sensu lato</taxon>
        <taxon>Dalbergieae</taxon>
        <taxon>Pterocarpus clade</taxon>
        <taxon>Arachis</taxon>
    </lineage>
</organism>
<sequence length="99" mass="11850">MLNYFMRMTEINPNFFYTVKWMTIIILGVQFGWLQGVGSLMNTMETWCHLIPYTARTGIIYLCFCLLFFSVEAFEDGRAEFIDEFKLHHNTWLLNLFED</sequence>
<feature type="transmembrane region" description="Helical" evidence="1">
    <location>
        <begin position="53"/>
        <end position="71"/>
    </location>
</feature>
<accession>A0A444ZPH1</accession>
<keyword evidence="3" id="KW-1185">Reference proteome</keyword>
<keyword evidence="1" id="KW-0472">Membrane</keyword>
<dbReference type="Proteomes" id="UP000289738">
    <property type="component" value="Chromosome B04"/>
</dbReference>
<evidence type="ECO:0000313" key="2">
    <source>
        <dbReference type="EMBL" id="RYR16012.1"/>
    </source>
</evidence>
<reference evidence="2 3" key="1">
    <citation type="submission" date="2019-01" db="EMBL/GenBank/DDBJ databases">
        <title>Sequencing of cultivated peanut Arachis hypogaea provides insights into genome evolution and oil improvement.</title>
        <authorList>
            <person name="Chen X."/>
        </authorList>
    </citation>
    <scope>NUCLEOTIDE SEQUENCE [LARGE SCALE GENOMIC DNA]</scope>
    <source>
        <strain evidence="3">cv. Fuhuasheng</strain>
        <tissue evidence="2">Leaves</tissue>
    </source>
</reference>
<protein>
    <submittedName>
        <fullName evidence="2">Uncharacterized protein</fullName>
    </submittedName>
</protein>
<feature type="transmembrane region" description="Helical" evidence="1">
    <location>
        <begin position="21"/>
        <end position="41"/>
    </location>
</feature>
<gene>
    <name evidence="2" type="ORF">Ahy_B04g073001</name>
</gene>
<dbReference type="EMBL" id="SDMP01000014">
    <property type="protein sequence ID" value="RYR16012.1"/>
    <property type="molecule type" value="Genomic_DNA"/>
</dbReference>